<comment type="caution">
    <text evidence="6">The sequence shown here is derived from an EMBL/GenBank/DDBJ whole genome shotgun (WGS) entry which is preliminary data.</text>
</comment>
<sequence>MTSVAPNSTTNIADTCLFDPTSTNNNHQHYPQSSLPPHQHTSLSHTTQQHRPPTPNDASHDSASSSTPKNGANALRLLFSNRWGSHTPAPKKSRSLKDMFYTQLSNASMSSHKQRKGSQDASIYDNESATLETVSGYYSCSASINENDDPQNSHVDSLSGQPLPYQPNNNDPTSSLPSPPPSAKNVSKLYHYHHHHHPPPLARVPRMYQDAMPSSSSEDTLVVSASESSIRTEVDMDSSNHNLSISTSHPTGLTIDHPETSRLPRSPSTLSAIHTEHAQPTFVSSHVIPENVTHQQQQSSSSHLAPPPPPPSTIGGRGATRSLKHFRSESDLARLKNMFTPTSNKGRSAQDRHPKFHPQQQSNTGLSSARMSPTGSNSTSSSNSTKTLVPQRTSSLHSSASTITVNSAIDKDSSNGDNHSWGLLRSLRKNYSSVNLRQAAKDEVLRETSLDTTSLYGYSLGKSTPSNRHDSTIHVSENGHDVLIMESVCGKTEVVAGTQERLFARLADEGVQDLDYVDTYILNHSKFTSSADLLENLMARFHMETLPDSQHYSKRCIQVKVLNVISRWVKLQYFDFKKKGILQTRLEAFLNGDVERAGFSTEAKMIKDALNLQISKHSRRRHSLLAMSSHSLTSAMSRGATGSPPPQRRTSPTTSIFSFSQQSSHHHQQQQQPSNITTPPTSPLSPIYKMSSQDDTTSILLSTDSKYIARYLTLADFYLLKCITGYDYLNGLWRRQQKDNQEAHDGCCYIDLMTKRANMLTHWIMHELLSIKGSKQRRTGLRRVIDIAKHCVEWNNYHTAMVITMGLASTPVQRMQDTWESLSSRDMNAYMSLQRLLDVSNNMSHYRQAFSKKVAKKTAAPAVPFFPLVLKDLTFYMDGTPTMKQSTTNVPLINFVKFRAVTKFVQGILSHTHENYWFAGELDHLAFFPGMHQNEAAFSSAAGPLDPVAEAIEYRLRAVVDCYNDTGCHVYSSCT</sequence>
<dbReference type="InterPro" id="IPR001895">
    <property type="entry name" value="RASGEF_cat_dom"/>
</dbReference>
<feature type="domain" description="N-terminal Ras-GEF" evidence="5">
    <location>
        <begin position="490"/>
        <end position="614"/>
    </location>
</feature>
<dbReference type="GO" id="GO:0005085">
    <property type="term" value="F:guanyl-nucleotide exchange factor activity"/>
    <property type="evidence" value="ECO:0007669"/>
    <property type="project" value="UniProtKB-KW"/>
</dbReference>
<evidence type="ECO:0000313" key="7">
    <source>
        <dbReference type="Proteomes" id="UP000027586"/>
    </source>
</evidence>
<feature type="region of interest" description="Disordered" evidence="3">
    <location>
        <begin position="635"/>
        <end position="690"/>
    </location>
</feature>
<dbReference type="InterPro" id="IPR036964">
    <property type="entry name" value="RASGEF_cat_dom_sf"/>
</dbReference>
<dbReference type="SMART" id="SM00229">
    <property type="entry name" value="RasGEFN"/>
    <property type="match status" value="1"/>
</dbReference>
<feature type="compositionally biased region" description="Polar residues" evidence="3">
    <location>
        <begin position="61"/>
        <end position="70"/>
    </location>
</feature>
<feature type="compositionally biased region" description="Low complexity" evidence="3">
    <location>
        <begin position="167"/>
        <end position="176"/>
    </location>
</feature>
<dbReference type="InterPro" id="IPR019804">
    <property type="entry name" value="Ras_G-nucl-exch_fac_CS"/>
</dbReference>
<protein>
    <recommendedName>
        <fullName evidence="8">Ras guanine nucleotide exchange factor domain-containing protein</fullName>
    </recommendedName>
</protein>
<proteinExistence type="predicted"/>
<gene>
    <name evidence="6" type="ORF">LCOR_05543.1</name>
</gene>
<evidence type="ECO:0000256" key="3">
    <source>
        <dbReference type="SAM" id="MobiDB-lite"/>
    </source>
</evidence>
<feature type="domain" description="Ras-GEF" evidence="4">
    <location>
        <begin position="704"/>
        <end position="945"/>
    </location>
</feature>
<dbReference type="EMBL" id="CBTN010000022">
    <property type="protein sequence ID" value="CDH54281.1"/>
    <property type="molecule type" value="Genomic_DNA"/>
</dbReference>
<feature type="compositionally biased region" description="Low complexity" evidence="3">
    <location>
        <begin position="376"/>
        <end position="385"/>
    </location>
</feature>
<evidence type="ECO:0000256" key="1">
    <source>
        <dbReference type="ARBA" id="ARBA00022658"/>
    </source>
</evidence>
<reference evidence="6" key="1">
    <citation type="submission" date="2013-08" db="EMBL/GenBank/DDBJ databases">
        <title>Gene expansion shapes genome architecture in the human pathogen Lichtheimia corymbifera: an evolutionary genomics analysis in the ancient terrestrial Mucorales (Mucoromycotina).</title>
        <authorList>
            <person name="Schwartze V.U."/>
            <person name="Winter S."/>
            <person name="Shelest E."/>
            <person name="Marcet-Houben M."/>
            <person name="Horn F."/>
            <person name="Wehner S."/>
            <person name="Hoffmann K."/>
            <person name="Riege K."/>
            <person name="Sammeth M."/>
            <person name="Nowrousian M."/>
            <person name="Valiante V."/>
            <person name="Linde J."/>
            <person name="Jacobsen I.D."/>
            <person name="Marz M."/>
            <person name="Brakhage A.A."/>
            <person name="Gabaldon T."/>
            <person name="Bocker S."/>
            <person name="Voigt K."/>
        </authorList>
    </citation>
    <scope>NUCLEOTIDE SEQUENCE [LARGE SCALE GENOMIC DNA]</scope>
    <source>
        <strain evidence="6">FSU 9682</strain>
    </source>
</reference>
<feature type="compositionally biased region" description="Polar residues" evidence="3">
    <location>
        <begin position="20"/>
        <end position="51"/>
    </location>
</feature>
<dbReference type="Gene3D" id="1.20.870.10">
    <property type="entry name" value="Son of sevenless (SoS) protein Chain: S domain 1"/>
    <property type="match status" value="1"/>
</dbReference>
<feature type="compositionally biased region" description="Polar residues" evidence="3">
    <location>
        <begin position="142"/>
        <end position="160"/>
    </location>
</feature>
<dbReference type="SUPFAM" id="SSF48366">
    <property type="entry name" value="Ras GEF"/>
    <property type="match status" value="1"/>
</dbReference>
<dbReference type="InterPro" id="IPR008937">
    <property type="entry name" value="Ras-like_GEF"/>
</dbReference>
<evidence type="ECO:0000256" key="2">
    <source>
        <dbReference type="PROSITE-ProRule" id="PRU00168"/>
    </source>
</evidence>
<dbReference type="CDD" id="cd06224">
    <property type="entry name" value="REM"/>
    <property type="match status" value="1"/>
</dbReference>
<feature type="region of interest" description="Disordered" evidence="3">
    <location>
        <begin position="292"/>
        <end position="400"/>
    </location>
</feature>
<feature type="compositionally biased region" description="Polar residues" evidence="3">
    <location>
        <begin position="236"/>
        <end position="251"/>
    </location>
</feature>
<organism evidence="6 7">
    <name type="scientific">Lichtheimia corymbifera JMRC:FSU:9682</name>
    <dbReference type="NCBI Taxonomy" id="1263082"/>
    <lineage>
        <taxon>Eukaryota</taxon>
        <taxon>Fungi</taxon>
        <taxon>Fungi incertae sedis</taxon>
        <taxon>Mucoromycota</taxon>
        <taxon>Mucoromycotina</taxon>
        <taxon>Mucoromycetes</taxon>
        <taxon>Mucorales</taxon>
        <taxon>Lichtheimiaceae</taxon>
        <taxon>Lichtheimia</taxon>
    </lineage>
</organism>
<evidence type="ECO:0008006" key="8">
    <source>
        <dbReference type="Google" id="ProtNLM"/>
    </source>
</evidence>
<keyword evidence="1 2" id="KW-0344">Guanine-nucleotide releasing factor</keyword>
<dbReference type="InterPro" id="IPR023578">
    <property type="entry name" value="Ras_GEF_dom_sf"/>
</dbReference>
<dbReference type="PANTHER" id="PTHR23113:SF368">
    <property type="entry name" value="CELL DIVISION CONTROL PROTEIN 25"/>
    <property type="match status" value="1"/>
</dbReference>
<dbReference type="STRING" id="1263082.A0A068RZ67"/>
<dbReference type="Pfam" id="PF00618">
    <property type="entry name" value="RasGEF_N"/>
    <property type="match status" value="1"/>
</dbReference>
<dbReference type="PROSITE" id="PS50212">
    <property type="entry name" value="RASGEF_NTER"/>
    <property type="match status" value="1"/>
</dbReference>
<feature type="compositionally biased region" description="Polar residues" evidence="3">
    <location>
        <begin position="1"/>
        <end position="13"/>
    </location>
</feature>
<dbReference type="PANTHER" id="PTHR23113">
    <property type="entry name" value="GUANINE NUCLEOTIDE EXCHANGE FACTOR"/>
    <property type="match status" value="1"/>
</dbReference>
<evidence type="ECO:0000259" key="5">
    <source>
        <dbReference type="PROSITE" id="PS50212"/>
    </source>
</evidence>
<feature type="compositionally biased region" description="Polar residues" evidence="3">
    <location>
        <begin position="386"/>
        <end position="400"/>
    </location>
</feature>
<dbReference type="Pfam" id="PF00617">
    <property type="entry name" value="RasGEF"/>
    <property type="match status" value="1"/>
</dbReference>
<dbReference type="VEuPathDB" id="FungiDB:LCOR_05543.1"/>
<name>A0A068RZ67_9FUNG</name>
<evidence type="ECO:0000313" key="6">
    <source>
        <dbReference type="EMBL" id="CDH54281.1"/>
    </source>
</evidence>
<feature type="region of interest" description="Disordered" evidence="3">
    <location>
        <begin position="1"/>
        <end position="71"/>
    </location>
</feature>
<evidence type="ECO:0000259" key="4">
    <source>
        <dbReference type="PROSITE" id="PS50009"/>
    </source>
</evidence>
<feature type="region of interest" description="Disordered" evidence="3">
    <location>
        <begin position="236"/>
        <end position="267"/>
    </location>
</feature>
<dbReference type="OrthoDB" id="546434at2759"/>
<dbReference type="PROSITE" id="PS00720">
    <property type="entry name" value="RASGEF"/>
    <property type="match status" value="1"/>
</dbReference>
<dbReference type="GO" id="GO:0007265">
    <property type="term" value="P:Ras protein signal transduction"/>
    <property type="evidence" value="ECO:0007669"/>
    <property type="project" value="TreeGrafter"/>
</dbReference>
<accession>A0A068RZ67</accession>
<dbReference type="Gene3D" id="1.10.840.10">
    <property type="entry name" value="Ras guanine-nucleotide exchange factors catalytic domain"/>
    <property type="match status" value="1"/>
</dbReference>
<dbReference type="SMART" id="SM00147">
    <property type="entry name" value="RasGEF"/>
    <property type="match status" value="1"/>
</dbReference>
<feature type="compositionally biased region" description="Low complexity" evidence="3">
    <location>
        <begin position="648"/>
        <end position="687"/>
    </location>
</feature>
<dbReference type="AlphaFoldDB" id="A0A068RZ67"/>
<keyword evidence="7" id="KW-1185">Reference proteome</keyword>
<dbReference type="GO" id="GO:0005886">
    <property type="term" value="C:plasma membrane"/>
    <property type="evidence" value="ECO:0007669"/>
    <property type="project" value="TreeGrafter"/>
</dbReference>
<dbReference type="PROSITE" id="PS50009">
    <property type="entry name" value="RASGEF_CAT"/>
    <property type="match status" value="1"/>
</dbReference>
<feature type="region of interest" description="Disordered" evidence="3">
    <location>
        <begin position="142"/>
        <end position="186"/>
    </location>
</feature>
<feature type="compositionally biased region" description="Low complexity" evidence="3">
    <location>
        <begin position="295"/>
        <end position="304"/>
    </location>
</feature>
<dbReference type="InterPro" id="IPR000651">
    <property type="entry name" value="Ras-like_Gua-exchang_fac_N"/>
</dbReference>
<dbReference type="Proteomes" id="UP000027586">
    <property type="component" value="Unassembled WGS sequence"/>
</dbReference>
<feature type="compositionally biased region" description="Polar residues" evidence="3">
    <location>
        <begin position="358"/>
        <end position="375"/>
    </location>
</feature>